<reference evidence="1 2" key="1">
    <citation type="submission" date="2019-12" db="EMBL/GenBank/DDBJ databases">
        <authorList>
            <person name="Alioto T."/>
            <person name="Alioto T."/>
            <person name="Gomez Garrido J."/>
        </authorList>
    </citation>
    <scope>NUCLEOTIDE SEQUENCE [LARGE SCALE GENOMIC DNA]</scope>
</reference>
<gene>
    <name evidence="1" type="ORF">OLEA9_A111583</name>
</gene>
<accession>A0A8S0UR69</accession>
<name>A0A8S0UR69_OLEEU</name>
<protein>
    <submittedName>
        <fullName evidence="1">Uncharacterized protein</fullName>
    </submittedName>
</protein>
<sequence length="139" mass="15949">MRKLLRLMQSQLARSSQNKEVNSLEIGVNVHTITNYDTDQISQEASVLVEGNRANAPRRQTSVFGRLGPTRDREGRPLILPTQIELPLISSNRPHLFNSFSKENQHGQPQPRIADELVLRYMHSPARNRQERRAALAWM</sequence>
<dbReference type="EMBL" id="CACTIH010009037">
    <property type="protein sequence ID" value="CAA3020318.1"/>
    <property type="molecule type" value="Genomic_DNA"/>
</dbReference>
<evidence type="ECO:0000313" key="1">
    <source>
        <dbReference type="EMBL" id="CAA3020318.1"/>
    </source>
</evidence>
<comment type="caution">
    <text evidence="1">The sequence shown here is derived from an EMBL/GenBank/DDBJ whole genome shotgun (WGS) entry which is preliminary data.</text>
</comment>
<dbReference type="AlphaFoldDB" id="A0A8S0UR69"/>
<organism evidence="1 2">
    <name type="scientific">Olea europaea subsp. europaea</name>
    <dbReference type="NCBI Taxonomy" id="158383"/>
    <lineage>
        <taxon>Eukaryota</taxon>
        <taxon>Viridiplantae</taxon>
        <taxon>Streptophyta</taxon>
        <taxon>Embryophyta</taxon>
        <taxon>Tracheophyta</taxon>
        <taxon>Spermatophyta</taxon>
        <taxon>Magnoliopsida</taxon>
        <taxon>eudicotyledons</taxon>
        <taxon>Gunneridae</taxon>
        <taxon>Pentapetalae</taxon>
        <taxon>asterids</taxon>
        <taxon>lamiids</taxon>
        <taxon>Lamiales</taxon>
        <taxon>Oleaceae</taxon>
        <taxon>Oleeae</taxon>
        <taxon>Olea</taxon>
    </lineage>
</organism>
<proteinExistence type="predicted"/>
<evidence type="ECO:0000313" key="2">
    <source>
        <dbReference type="Proteomes" id="UP000594638"/>
    </source>
</evidence>
<dbReference type="Gramene" id="OE9A111583T1">
    <property type="protein sequence ID" value="OE9A111583C1"/>
    <property type="gene ID" value="OE9A111583"/>
</dbReference>
<keyword evidence="2" id="KW-1185">Reference proteome</keyword>
<dbReference type="Proteomes" id="UP000594638">
    <property type="component" value="Unassembled WGS sequence"/>
</dbReference>